<accession>A0A4Z1FC79</accession>
<protein>
    <submittedName>
        <fullName evidence="1">Uncharacterized protein</fullName>
    </submittedName>
</protein>
<gene>
    <name evidence="1" type="ORF">BPAE_0184g00190</name>
</gene>
<evidence type="ECO:0000313" key="2">
    <source>
        <dbReference type="Proteomes" id="UP000297910"/>
    </source>
</evidence>
<evidence type="ECO:0000313" key="1">
    <source>
        <dbReference type="EMBL" id="TGO22066.1"/>
    </source>
</evidence>
<organism evidence="1 2">
    <name type="scientific">Botrytis paeoniae</name>
    <dbReference type="NCBI Taxonomy" id="278948"/>
    <lineage>
        <taxon>Eukaryota</taxon>
        <taxon>Fungi</taxon>
        <taxon>Dikarya</taxon>
        <taxon>Ascomycota</taxon>
        <taxon>Pezizomycotina</taxon>
        <taxon>Leotiomycetes</taxon>
        <taxon>Helotiales</taxon>
        <taxon>Sclerotiniaceae</taxon>
        <taxon>Botrytis</taxon>
    </lineage>
</organism>
<dbReference type="EMBL" id="PQXI01000184">
    <property type="protein sequence ID" value="TGO22066.1"/>
    <property type="molecule type" value="Genomic_DNA"/>
</dbReference>
<dbReference type="Proteomes" id="UP000297910">
    <property type="component" value="Unassembled WGS sequence"/>
</dbReference>
<keyword evidence="2" id="KW-1185">Reference proteome</keyword>
<reference evidence="1 2" key="1">
    <citation type="submission" date="2017-12" db="EMBL/GenBank/DDBJ databases">
        <title>Comparative genomics of Botrytis spp.</title>
        <authorList>
            <person name="Valero-Jimenez C.A."/>
            <person name="Tapia P."/>
            <person name="Veloso J."/>
            <person name="Silva-Moreno E."/>
            <person name="Staats M."/>
            <person name="Valdes J.H."/>
            <person name="Van Kan J.A.L."/>
        </authorList>
    </citation>
    <scope>NUCLEOTIDE SEQUENCE [LARGE SCALE GENOMIC DNA]</scope>
    <source>
        <strain evidence="1 2">Bp0003</strain>
    </source>
</reference>
<name>A0A4Z1FC79_9HELO</name>
<sequence>MSPTPFECPHPQNIWFCTWPEYPLEKQRGAPKDLDDPRRNCVHVLRLFVPEFVAGKYNGGMAKARKSGGARYTGWTGSNDEDVYKRIWRQSWIAVSEMALQLVLIFRAGNISDTKDSTNMTHFDS</sequence>
<dbReference type="AlphaFoldDB" id="A0A4Z1FC79"/>
<comment type="caution">
    <text evidence="1">The sequence shown here is derived from an EMBL/GenBank/DDBJ whole genome shotgun (WGS) entry which is preliminary data.</text>
</comment>
<proteinExistence type="predicted"/>